<name>A0A8J7LKH9_9RHOB</name>
<evidence type="ECO:0000256" key="1">
    <source>
        <dbReference type="SAM" id="Phobius"/>
    </source>
</evidence>
<proteinExistence type="predicted"/>
<dbReference type="CDD" id="cd00130">
    <property type="entry name" value="PAS"/>
    <property type="match status" value="1"/>
</dbReference>
<dbReference type="InterPro" id="IPR035965">
    <property type="entry name" value="PAS-like_dom_sf"/>
</dbReference>
<keyword evidence="4" id="KW-1185">Reference proteome</keyword>
<dbReference type="RefSeq" id="WP_228848813.1">
    <property type="nucleotide sequence ID" value="NZ_JADCKQ010000006.1"/>
</dbReference>
<dbReference type="AlphaFoldDB" id="A0A8J7LKH9"/>
<evidence type="ECO:0000313" key="4">
    <source>
        <dbReference type="Proteomes" id="UP000640583"/>
    </source>
</evidence>
<dbReference type="Pfam" id="PF13188">
    <property type="entry name" value="PAS_8"/>
    <property type="match status" value="1"/>
</dbReference>
<dbReference type="Gene3D" id="3.30.450.20">
    <property type="entry name" value="PAS domain"/>
    <property type="match status" value="1"/>
</dbReference>
<dbReference type="Pfam" id="PF12860">
    <property type="entry name" value="PAS_7"/>
    <property type="match status" value="1"/>
</dbReference>
<evidence type="ECO:0000259" key="2">
    <source>
        <dbReference type="Pfam" id="PF13188"/>
    </source>
</evidence>
<dbReference type="EMBL" id="JADCKQ010000006">
    <property type="protein sequence ID" value="MBI1494015.1"/>
    <property type="molecule type" value="Genomic_DNA"/>
</dbReference>
<keyword evidence="1" id="KW-0472">Membrane</keyword>
<protein>
    <submittedName>
        <fullName evidence="3">PAS-domain containing protein</fullName>
    </submittedName>
</protein>
<feature type="domain" description="PAS" evidence="2">
    <location>
        <begin position="405"/>
        <end position="445"/>
    </location>
</feature>
<sequence>MQAFFSISPALTELLFVALVSILTSGAAILWLLRKPAFPVHSTYSLVHEGDRRPVFLFDQETLTDATPAAHELLRGAPPATTKWQQFAALLSPRFPTLTDDLVDLGSTGEIWIAAIAPDDTGMIHAEWWDGLIRLELTDAESEKSDVTVDNQCLRANEDELDLLRYMSDASPVLAWQFGHDGTLIWANKRYLDVATDQSEEGRKHLWPPENILPELNTKAADGSTHRLCLKSTQPGNAMWFDCHKTTWRGTTVCVATESGAEVNARAALEEFVQTLTKTFAHLSTGLAIFDKSRRLVLFNPALTDLTGLDILFLSQKPELISFLDELREKRMIPEPKNYSQWRDHIQKLEARAIDGTYEETWSLPSGRTYKISGRPHPNGAIAFQFEDITPEVTLTRQFRAELELSQTVIDALPDAMVVFSHTGTLTLSNKAYADLWGYDPGSGLDDLTHTEALSRWVKATRASPIWSGVERSICRIHNREPWSAETRMEDGRHLFTSVTPLTGGATLVHFSTTSTQNREPVWKTTRSAQDA</sequence>
<dbReference type="SUPFAM" id="SSF55785">
    <property type="entry name" value="PYP-like sensor domain (PAS domain)"/>
    <property type="match status" value="2"/>
</dbReference>
<organism evidence="3 4">
    <name type="scientific">Halocynthiibacter styelae</name>
    <dbReference type="NCBI Taxonomy" id="2761955"/>
    <lineage>
        <taxon>Bacteria</taxon>
        <taxon>Pseudomonadati</taxon>
        <taxon>Pseudomonadota</taxon>
        <taxon>Alphaproteobacteria</taxon>
        <taxon>Rhodobacterales</taxon>
        <taxon>Paracoccaceae</taxon>
        <taxon>Halocynthiibacter</taxon>
    </lineage>
</organism>
<dbReference type="InterPro" id="IPR000014">
    <property type="entry name" value="PAS"/>
</dbReference>
<comment type="caution">
    <text evidence="3">The sequence shown here is derived from an EMBL/GenBank/DDBJ whole genome shotgun (WGS) entry which is preliminary data.</text>
</comment>
<keyword evidence="1" id="KW-1133">Transmembrane helix</keyword>
<gene>
    <name evidence="3" type="ORF">H1D41_10240</name>
</gene>
<evidence type="ECO:0000313" key="3">
    <source>
        <dbReference type="EMBL" id="MBI1494015.1"/>
    </source>
</evidence>
<reference evidence="3" key="1">
    <citation type="submission" date="2020-10" db="EMBL/GenBank/DDBJ databases">
        <title>Paenihalocynthiibacter styelae gen. nov., sp. nov., isolated from stalked sea squirt Styela clava.</title>
        <authorList>
            <person name="Kim Y.-O."/>
            <person name="Yoon J.-H."/>
        </authorList>
    </citation>
    <scope>NUCLEOTIDE SEQUENCE</scope>
    <source>
        <strain evidence="3">MYP1-1</strain>
    </source>
</reference>
<dbReference type="Proteomes" id="UP000640583">
    <property type="component" value="Unassembled WGS sequence"/>
</dbReference>
<keyword evidence="1" id="KW-0812">Transmembrane</keyword>
<accession>A0A8J7LKH9</accession>
<feature type="transmembrane region" description="Helical" evidence="1">
    <location>
        <begin position="14"/>
        <end position="33"/>
    </location>
</feature>